<dbReference type="SMART" id="SM00211">
    <property type="entry name" value="TY"/>
    <property type="match status" value="5"/>
</dbReference>
<feature type="domain" description="Antistasin-like" evidence="9">
    <location>
        <begin position="664"/>
        <end position="690"/>
    </location>
</feature>
<dbReference type="PROSITE" id="PS51390">
    <property type="entry name" value="WAP"/>
    <property type="match status" value="2"/>
</dbReference>
<feature type="domain" description="Thyroglobulin type-1" evidence="8">
    <location>
        <begin position="778"/>
        <end position="848"/>
    </location>
</feature>
<evidence type="ECO:0000256" key="2">
    <source>
        <dbReference type="ARBA" id="ARBA00022525"/>
    </source>
</evidence>
<dbReference type="Gene3D" id="4.10.75.10">
    <property type="entry name" value="Elafin-like"/>
    <property type="match status" value="2"/>
</dbReference>
<dbReference type="PANTHER" id="PTHR12352">
    <property type="entry name" value="SECRETED MODULAR CALCIUM-BINDING PROTEIN"/>
    <property type="match status" value="1"/>
</dbReference>
<protein>
    <submittedName>
        <fullName evidence="11">Uncharacterized protein</fullName>
    </submittedName>
</protein>
<feature type="domain" description="WAP" evidence="10">
    <location>
        <begin position="724"/>
        <end position="776"/>
    </location>
</feature>
<evidence type="ECO:0000256" key="1">
    <source>
        <dbReference type="ARBA" id="ARBA00004613"/>
    </source>
</evidence>
<dbReference type="GO" id="GO:0004867">
    <property type="term" value="F:serine-type endopeptidase inhibitor activity"/>
    <property type="evidence" value="ECO:0007669"/>
    <property type="project" value="InterPro"/>
</dbReference>
<evidence type="ECO:0000313" key="12">
    <source>
        <dbReference type="Proteomes" id="UP001059596"/>
    </source>
</evidence>
<dbReference type="InterPro" id="IPR036857">
    <property type="entry name" value="Thyroglobulin_1_sf"/>
</dbReference>
<dbReference type="SUPFAM" id="SSF57262">
    <property type="entry name" value="Leech antihemostatic proteins"/>
    <property type="match status" value="1"/>
</dbReference>
<dbReference type="SMART" id="SM00217">
    <property type="entry name" value="WAP"/>
    <property type="match status" value="2"/>
</dbReference>
<keyword evidence="7" id="KW-0732">Signal</keyword>
<dbReference type="GO" id="GO:0005615">
    <property type="term" value="C:extracellular space"/>
    <property type="evidence" value="ECO:0007669"/>
    <property type="project" value="TreeGrafter"/>
</dbReference>
<dbReference type="Gene3D" id="2.10.22.10">
    <property type="entry name" value="Antistasin, domain 1"/>
    <property type="match status" value="3"/>
</dbReference>
<dbReference type="Pfam" id="PF00086">
    <property type="entry name" value="Thyroglobulin_1"/>
    <property type="match status" value="5"/>
</dbReference>
<evidence type="ECO:0000313" key="11">
    <source>
        <dbReference type="EMBL" id="KAI8044435.1"/>
    </source>
</evidence>
<reference evidence="11" key="1">
    <citation type="journal article" date="2023" name="Genome Biol. Evol.">
        <title>Long-read-based Genome Assembly of Drosophila gunungcola Reveals Fewer Chemosensory Genes in Flower-breeding Species.</title>
        <authorList>
            <person name="Negi A."/>
            <person name="Liao B.Y."/>
            <person name="Yeh S.D."/>
        </authorList>
    </citation>
    <scope>NUCLEOTIDE SEQUENCE</scope>
    <source>
        <strain evidence="11">Sukarami</strain>
    </source>
</reference>
<dbReference type="CDD" id="cd00199">
    <property type="entry name" value="WAP"/>
    <property type="match status" value="1"/>
</dbReference>
<dbReference type="CDD" id="cd00191">
    <property type="entry name" value="TY"/>
    <property type="match status" value="4"/>
</dbReference>
<keyword evidence="2" id="KW-0964">Secreted</keyword>
<gene>
    <name evidence="11" type="ORF">M5D96_000594</name>
</gene>
<dbReference type="SMART" id="SM00274">
    <property type="entry name" value="FOLN"/>
    <property type="match status" value="3"/>
</dbReference>
<evidence type="ECO:0000256" key="3">
    <source>
        <dbReference type="ARBA" id="ARBA00022737"/>
    </source>
</evidence>
<dbReference type="PANTHER" id="PTHR12352:SF31">
    <property type="entry name" value="PAPILIN-LIKE PROTEIN"/>
    <property type="match status" value="1"/>
</dbReference>
<feature type="transmembrane region" description="Helical" evidence="6">
    <location>
        <begin position="1393"/>
        <end position="1415"/>
    </location>
</feature>
<keyword evidence="6" id="KW-0472">Membrane</keyword>
<sequence>MAHYDQRWLKLFSGCLFLFLLALQISEAKRSNACQHLRRSETRRAKSLQSGFEGPSVRVPRCQKNGDFDSIQCEDEKAGRDCWCVDDYGVELPGSRNETRSGVTCSEPKHCAASACRMFCPSGFARDPATGCSVCRCRDPCDGLECPRGQSCQLQEVQCKSEPCPPLPTCKKARSLANLCPAGLPLAIDDTVRPFLCGQDAGKPQCPPLYQCLKPGICPAPEQSQYTERTGYMCGAPCSHDLECRNLEKCCLTKGCQFNCQQPGNVTGCHQAKALADILSINEREGRGYVPECNGPGGQFSPKQCSRNGLVCWCVDPRTGHKIKETMGAANNNDHNGCPTCECSEPCDGFKCSIGSHCEVATDPLCESGSSLCASWPVCKPDLVYSNPCDVGTPLSDSATGEVMYCYEERQGRSFQPTAFFETEPESQSKQGRSMSNRIMCPEQYKCTKLHRETENVCCPVPEKDTPAEEAMGSHQQTMCEYLRDFSERMEGTEEGMQLAVPSPRCTADGDYEGRQCQLKKIRVTRAEQRKILEENTIRRMRMLLASAAPSVAKRSRRDSERLKLYRVEDSALKVQVAAPVMGRSAKVIDMGADRQQGLGQLFETEFKKVASASKRPPENEDELLEMEVEQCWCVDSFGTEIPRSRGYNVSEDACRSLRDDLDCLDLTCRMGCEYGFALDPDTRCPACQCRDPCDGVTCGTGKECRVVDVSCEGEYCPPVPACLPRKPGQCPYLVPPGPDNLDANTCAYECRTDAHCEGSRRCCSNGCGTQCVDPQLKTACQHLQAIQLHQSSELGIPARQMAVAQCDARSGKWEQVQCSPDGHCWCVDDQGKIVPGTRVSSPETPQCQENSSFACPRTNCSLQCESGHQMDANGCPTCKCRNYCHEVSCSPHEECQLIHVECVDSPCPKMPICVPRRASVCPEGNPLQQGDLDLSCGPHNEHEACPTTHSCQLNPVSNRGVCCSKTRDVCFESMDNGCLAGGKSERNSTRYRFSPRANKCLAVVIDSEAPACQTKNLFHNELACNSVCPVLTQCERLKLKNSLAAQRTGHSSVWFQPRCDPVTGHWSPVQCLGKQPQPADRHTEIVSRAFAAEPASAAGAGEESPGVCWCADKKGAPLKGTLTRESEPICNSRQARNRKNFEAGDPLMEQLIAQLTQLNDVASENVDFDELEARILPATASAAESSVTERVLELANSLLDSQLSVEQATLKPMELKTTRCRALAATAPFPVNCDEAGGFRPLQCNGRSCWCVDAAGNQLQATHIFGAGDRRCNHVPIEAVAIELHLTNSSGRSVRNAYDTIRRELQQLLGGESVENLRVQENFDGSAIVRFELHNEAKVDMAFAIEAAISSGDLRLAGGHFRPDLTRSHFVHRSGLVPVAQAATAQDESIQLVLFIMATSSAFLVSIFVVYVMLKRGRSLNAVPSYAKGGAGSGGGDKAVDYSAPIFVLAASDMDAQPLDSIKGLKA</sequence>
<feature type="disulfide bond" evidence="5">
    <location>
        <begin position="305"/>
        <end position="312"/>
    </location>
</feature>
<comment type="caution">
    <text evidence="11">The sequence shown here is derived from an EMBL/GenBank/DDBJ whole genome shotgun (WGS) entry which is preliminary data.</text>
</comment>
<evidence type="ECO:0000259" key="9">
    <source>
        <dbReference type="PROSITE" id="PS51252"/>
    </source>
</evidence>
<evidence type="ECO:0000256" key="6">
    <source>
        <dbReference type="SAM" id="Phobius"/>
    </source>
</evidence>
<keyword evidence="6" id="KW-0812">Transmembrane</keyword>
<dbReference type="InterPro" id="IPR008197">
    <property type="entry name" value="WAP_dom"/>
</dbReference>
<feature type="domain" description="Thyroglobulin type-1" evidence="8">
    <location>
        <begin position="1032"/>
        <end position="1131"/>
    </location>
</feature>
<dbReference type="InterPro" id="IPR011061">
    <property type="entry name" value="Hirudin/antistatin"/>
</dbReference>
<dbReference type="PROSITE" id="PS00484">
    <property type="entry name" value="THYROGLOBULIN_1_1"/>
    <property type="match status" value="1"/>
</dbReference>
<name>A0A9Q0BUI7_9MUSC</name>
<dbReference type="Pfam" id="PF00095">
    <property type="entry name" value="WAP"/>
    <property type="match status" value="2"/>
</dbReference>
<feature type="chain" id="PRO_5040347419" evidence="7">
    <location>
        <begin position="29"/>
        <end position="1468"/>
    </location>
</feature>
<dbReference type="InterPro" id="IPR036645">
    <property type="entry name" value="Elafin-like_sf"/>
</dbReference>
<dbReference type="InterPro" id="IPR028150">
    <property type="entry name" value="Lustrin_cystein"/>
</dbReference>
<dbReference type="InterPro" id="IPR003645">
    <property type="entry name" value="Fol_N"/>
</dbReference>
<dbReference type="EMBL" id="JAMKOV010000001">
    <property type="protein sequence ID" value="KAI8044435.1"/>
    <property type="molecule type" value="Genomic_DNA"/>
</dbReference>
<dbReference type="SUPFAM" id="SSF57610">
    <property type="entry name" value="Thyroglobulin type-1 domain"/>
    <property type="match status" value="6"/>
</dbReference>
<evidence type="ECO:0000256" key="7">
    <source>
        <dbReference type="SAM" id="SignalP"/>
    </source>
</evidence>
<dbReference type="InterPro" id="IPR000716">
    <property type="entry name" value="Thyroglobulin_1"/>
</dbReference>
<feature type="domain" description="Thyroglobulin type-1" evidence="8">
    <location>
        <begin position="266"/>
        <end position="341"/>
    </location>
</feature>
<dbReference type="InterPro" id="IPR006150">
    <property type="entry name" value="Cys_repeat_1"/>
</dbReference>
<feature type="domain" description="Antistasin-like" evidence="9">
    <location>
        <begin position="856"/>
        <end position="881"/>
    </location>
</feature>
<comment type="subcellular location">
    <subcellularLocation>
        <location evidence="1">Secreted</location>
    </subcellularLocation>
</comment>
<dbReference type="SUPFAM" id="SSF57256">
    <property type="entry name" value="Elafin-like"/>
    <property type="match status" value="1"/>
</dbReference>
<feature type="domain" description="WAP" evidence="10">
    <location>
        <begin position="211"/>
        <end position="264"/>
    </location>
</feature>
<dbReference type="InterPro" id="IPR004094">
    <property type="entry name" value="Antistasin-like"/>
</dbReference>
<accession>A0A9Q0BUI7</accession>
<dbReference type="Pfam" id="PF14625">
    <property type="entry name" value="Lustrin_cystein"/>
    <property type="match status" value="3"/>
</dbReference>
<dbReference type="PROSITE" id="PS51162">
    <property type="entry name" value="THYROGLOBULIN_1_2"/>
    <property type="match status" value="5"/>
</dbReference>
<dbReference type="Proteomes" id="UP001059596">
    <property type="component" value="Chromosome 3R"/>
</dbReference>
<keyword evidence="6" id="KW-1133">Transmembrane helix</keyword>
<evidence type="ECO:0000256" key="5">
    <source>
        <dbReference type="PROSITE-ProRule" id="PRU00500"/>
    </source>
</evidence>
<evidence type="ECO:0000256" key="4">
    <source>
        <dbReference type="ARBA" id="ARBA00023157"/>
    </source>
</evidence>
<feature type="domain" description="Thyroglobulin type-1" evidence="8">
    <location>
        <begin position="1218"/>
        <end position="1273"/>
    </location>
</feature>
<keyword evidence="3" id="KW-0677">Repeat</keyword>
<dbReference type="Gene3D" id="4.10.800.10">
    <property type="entry name" value="Thyroglobulin type-1"/>
    <property type="match status" value="6"/>
</dbReference>
<feature type="domain" description="Thyroglobulin type-1" evidence="8">
    <location>
        <begin position="31"/>
        <end position="105"/>
    </location>
</feature>
<keyword evidence="4 5" id="KW-1015">Disulfide bond</keyword>
<dbReference type="InterPro" id="IPR051950">
    <property type="entry name" value="Dev_reg/Prot_inhib"/>
</dbReference>
<proteinExistence type="predicted"/>
<feature type="signal peptide" evidence="7">
    <location>
        <begin position="1"/>
        <end position="28"/>
    </location>
</feature>
<evidence type="ECO:0000259" key="10">
    <source>
        <dbReference type="PROSITE" id="PS51390"/>
    </source>
</evidence>
<feature type="domain" description="Antistasin-like" evidence="9">
    <location>
        <begin position="111"/>
        <end position="137"/>
    </location>
</feature>
<dbReference type="Pfam" id="PF02822">
    <property type="entry name" value="Antistasin"/>
    <property type="match status" value="3"/>
</dbReference>
<evidence type="ECO:0000259" key="8">
    <source>
        <dbReference type="PROSITE" id="PS51162"/>
    </source>
</evidence>
<dbReference type="SMART" id="SM00289">
    <property type="entry name" value="WR1"/>
    <property type="match status" value="2"/>
</dbReference>
<organism evidence="11 12">
    <name type="scientific">Drosophila gunungcola</name>
    <name type="common">fruit fly</name>
    <dbReference type="NCBI Taxonomy" id="103775"/>
    <lineage>
        <taxon>Eukaryota</taxon>
        <taxon>Metazoa</taxon>
        <taxon>Ecdysozoa</taxon>
        <taxon>Arthropoda</taxon>
        <taxon>Hexapoda</taxon>
        <taxon>Insecta</taxon>
        <taxon>Pterygota</taxon>
        <taxon>Neoptera</taxon>
        <taxon>Endopterygota</taxon>
        <taxon>Diptera</taxon>
        <taxon>Brachycera</taxon>
        <taxon>Muscomorpha</taxon>
        <taxon>Ephydroidea</taxon>
        <taxon>Drosophilidae</taxon>
        <taxon>Drosophila</taxon>
        <taxon>Sophophora</taxon>
    </lineage>
</organism>
<keyword evidence="12" id="KW-1185">Reference proteome</keyword>
<comment type="caution">
    <text evidence="5">Lacks conserved residue(s) required for the propagation of feature annotation.</text>
</comment>
<feature type="disulfide bond" evidence="5">
    <location>
        <begin position="1111"/>
        <end position="1131"/>
    </location>
</feature>
<dbReference type="PROSITE" id="PS51252">
    <property type="entry name" value="ANTISTASIN"/>
    <property type="match status" value="3"/>
</dbReference>